<dbReference type="InterPro" id="IPR027994">
    <property type="entry name" value="WxL_dom"/>
</dbReference>
<evidence type="ECO:0000313" key="4">
    <source>
        <dbReference type="EMBL" id="SFL13587.1"/>
    </source>
</evidence>
<feature type="domain" description="WxL" evidence="3">
    <location>
        <begin position="29"/>
        <end position="271"/>
    </location>
</feature>
<reference evidence="4 5" key="1">
    <citation type="submission" date="2016-10" db="EMBL/GenBank/DDBJ databases">
        <authorList>
            <person name="de Groot N.N."/>
        </authorList>
    </citation>
    <scope>NUCLEOTIDE SEQUENCE [LARGE SCALE GENOMIC DNA]</scope>
    <source>
        <strain evidence="4 5">M79</strain>
    </source>
</reference>
<sequence>MNKIILKSTATVATLMVIAPIAAPSVFAADANYSTPGDVEFVTGDTGTKPVDPENPGATVDPENPDPSIPVLPPVEVTKGLSLDFASSLSFGQQKISSTDEIYYAHGQKVLDGSGTVSGIVPDYAQVTDVRGTFAGWTLSVATDGQFREKGTDMTATPEAGAPLGTYLSGAQLKFSKGVSNGTVTGAKPSNVNASTFALSTSDQVIMSAKANEGMGTWTYALGATSDYDASATAKDAVATQSPITLTVPGSTAKKASGYTTNLIWKLSDTPGN</sequence>
<evidence type="ECO:0000259" key="3">
    <source>
        <dbReference type="Pfam" id="PF13731"/>
    </source>
</evidence>
<dbReference type="EMBL" id="FOTJ01000001">
    <property type="protein sequence ID" value="SFL13587.1"/>
    <property type="molecule type" value="Genomic_DNA"/>
</dbReference>
<organism evidence="4 5">
    <name type="scientific">Lactococcus garvieae</name>
    <dbReference type="NCBI Taxonomy" id="1363"/>
    <lineage>
        <taxon>Bacteria</taxon>
        <taxon>Bacillati</taxon>
        <taxon>Bacillota</taxon>
        <taxon>Bacilli</taxon>
        <taxon>Lactobacillales</taxon>
        <taxon>Streptococcaceae</taxon>
        <taxon>Lactococcus</taxon>
    </lineage>
</organism>
<gene>
    <name evidence="4" type="ORF">SAMN05216438_101463</name>
</gene>
<dbReference type="AlphaFoldDB" id="A0A1I4F9N4"/>
<keyword evidence="2" id="KW-0732">Signal</keyword>
<protein>
    <submittedName>
        <fullName evidence="4">WxL domain surface cell wall-binding</fullName>
    </submittedName>
</protein>
<evidence type="ECO:0000256" key="1">
    <source>
        <dbReference type="SAM" id="MobiDB-lite"/>
    </source>
</evidence>
<accession>A0A1I4F9N4</accession>
<feature type="signal peptide" evidence="2">
    <location>
        <begin position="1"/>
        <end position="28"/>
    </location>
</feature>
<feature type="chain" id="PRO_5010216895" evidence="2">
    <location>
        <begin position="29"/>
        <end position="273"/>
    </location>
</feature>
<evidence type="ECO:0000256" key="2">
    <source>
        <dbReference type="SAM" id="SignalP"/>
    </source>
</evidence>
<evidence type="ECO:0000313" key="5">
    <source>
        <dbReference type="Proteomes" id="UP000181969"/>
    </source>
</evidence>
<dbReference type="RefSeq" id="WP_074750273.1">
    <property type="nucleotide sequence ID" value="NZ_FOTJ01000001.1"/>
</dbReference>
<name>A0A1I4F9N4_9LACT</name>
<dbReference type="Pfam" id="PF13731">
    <property type="entry name" value="WxL"/>
    <property type="match status" value="1"/>
</dbReference>
<dbReference type="Proteomes" id="UP000181969">
    <property type="component" value="Unassembled WGS sequence"/>
</dbReference>
<dbReference type="OrthoDB" id="2339326at2"/>
<proteinExistence type="predicted"/>
<feature type="region of interest" description="Disordered" evidence="1">
    <location>
        <begin position="43"/>
        <end position="67"/>
    </location>
</feature>